<comment type="caution">
    <text evidence="1">The sequence shown here is derived from an EMBL/GenBank/DDBJ whole genome shotgun (WGS) entry which is preliminary data.</text>
</comment>
<dbReference type="Proteomes" id="UP000823941">
    <property type="component" value="Chromosome 3"/>
</dbReference>
<keyword evidence="2" id="KW-1185">Reference proteome</keyword>
<proteinExistence type="predicted"/>
<accession>A0ABQ7R3Z3</accession>
<name>A0ABQ7R3Z3_PLUXY</name>
<organism evidence="1 2">
    <name type="scientific">Plutella xylostella</name>
    <name type="common">Diamondback moth</name>
    <name type="synonym">Plutella maculipennis</name>
    <dbReference type="NCBI Taxonomy" id="51655"/>
    <lineage>
        <taxon>Eukaryota</taxon>
        <taxon>Metazoa</taxon>
        <taxon>Ecdysozoa</taxon>
        <taxon>Arthropoda</taxon>
        <taxon>Hexapoda</taxon>
        <taxon>Insecta</taxon>
        <taxon>Pterygota</taxon>
        <taxon>Neoptera</taxon>
        <taxon>Endopterygota</taxon>
        <taxon>Lepidoptera</taxon>
        <taxon>Glossata</taxon>
        <taxon>Ditrysia</taxon>
        <taxon>Yponomeutoidea</taxon>
        <taxon>Plutellidae</taxon>
        <taxon>Plutella</taxon>
    </lineage>
</organism>
<gene>
    <name evidence="1" type="ORF">JYU34_001450</name>
</gene>
<sequence length="131" mass="14571">MINLNSIIYTTHLSPSCYHHNEGFNHNQPVSLLIPDGADDIQAIQRKPPNLLFLLPATTTTTATTMKASTTTSPSLFLFLMRLAWRCRLSVPLLLSGSVALLGHAWMLQVSVHTVPRIHEREVSGFIVIVR</sequence>
<protein>
    <submittedName>
        <fullName evidence="1">Uncharacterized protein</fullName>
    </submittedName>
</protein>
<reference evidence="1 2" key="1">
    <citation type="submission" date="2021-06" db="EMBL/GenBank/DDBJ databases">
        <title>A haploid diamondback moth (Plutella xylostella L.) genome assembly resolves 31 chromosomes and identifies a diamide resistance mutation.</title>
        <authorList>
            <person name="Ward C.M."/>
            <person name="Perry K.D."/>
            <person name="Baker G."/>
            <person name="Powis K."/>
            <person name="Heckel D.G."/>
            <person name="Baxter S.W."/>
        </authorList>
    </citation>
    <scope>NUCLEOTIDE SEQUENCE [LARGE SCALE GENOMIC DNA]</scope>
    <source>
        <strain evidence="1 2">LV</strain>
        <tissue evidence="1">Single pupa</tissue>
    </source>
</reference>
<evidence type="ECO:0000313" key="2">
    <source>
        <dbReference type="Proteomes" id="UP000823941"/>
    </source>
</evidence>
<evidence type="ECO:0000313" key="1">
    <source>
        <dbReference type="EMBL" id="KAG7312011.1"/>
    </source>
</evidence>
<dbReference type="EMBL" id="JAHIBW010000003">
    <property type="protein sequence ID" value="KAG7312011.1"/>
    <property type="molecule type" value="Genomic_DNA"/>
</dbReference>